<dbReference type="InterPro" id="IPR009057">
    <property type="entry name" value="Homeodomain-like_sf"/>
</dbReference>
<dbReference type="Proteomes" id="UP001169006">
    <property type="component" value="Unassembled WGS sequence"/>
</dbReference>
<evidence type="ECO:0000313" key="5">
    <source>
        <dbReference type="Proteomes" id="UP001169006"/>
    </source>
</evidence>
<reference evidence="4" key="2">
    <citation type="submission" date="2023-07" db="EMBL/GenBank/DDBJ databases">
        <authorList>
            <person name="Sun H."/>
        </authorList>
    </citation>
    <scope>NUCLEOTIDE SEQUENCE</scope>
    <source>
        <strain evidence="4">05753</strain>
    </source>
</reference>
<dbReference type="InterPro" id="IPR011075">
    <property type="entry name" value="TetR_C"/>
</dbReference>
<comment type="caution">
    <text evidence="4">The sequence shown here is derived from an EMBL/GenBank/DDBJ whole genome shotgun (WGS) entry which is preliminary data.</text>
</comment>
<feature type="non-terminal residue" evidence="4">
    <location>
        <position position="1"/>
    </location>
</feature>
<evidence type="ECO:0000259" key="3">
    <source>
        <dbReference type="Pfam" id="PF16859"/>
    </source>
</evidence>
<protein>
    <submittedName>
        <fullName evidence="4">TetR/AcrR family transcriptional regulator C-terminal ligand-binding domain-containing protein</fullName>
    </submittedName>
</protein>
<keyword evidence="5" id="KW-1185">Reference proteome</keyword>
<dbReference type="Pfam" id="PF16859">
    <property type="entry name" value="TetR_C_11"/>
    <property type="match status" value="1"/>
</dbReference>
<keyword evidence="1" id="KW-0805">Transcription regulation</keyword>
<sequence length="196" mass="22235">GRSERIQIAVHKAVRELMDEQQDEELTVALIAARAEVPPSTIYRRWGTLPKLLEDVAKERFLPDSTPTDTGSFRGDLELWLEQLVDDLSSGPARALFRERITNVKIAQTAAGYPFQNLVCLVDRCAARGEPVLVPDRLMDMIFAPIIYRMFFAGQVITKAYQLELIENALSSSGTMRPFENQQSIKDYVLYENDLQ</sequence>
<dbReference type="InterPro" id="IPR036271">
    <property type="entry name" value="Tet_transcr_reg_TetR-rel_C_sf"/>
</dbReference>
<name>A0ABT8T5S6_9HYPH</name>
<dbReference type="SUPFAM" id="SSF46689">
    <property type="entry name" value="Homeodomain-like"/>
    <property type="match status" value="1"/>
</dbReference>
<dbReference type="Gene3D" id="1.10.357.10">
    <property type="entry name" value="Tetracycline Repressor, domain 2"/>
    <property type="match status" value="1"/>
</dbReference>
<keyword evidence="2" id="KW-0804">Transcription</keyword>
<proteinExistence type="predicted"/>
<accession>A0ABT8T5S6</accession>
<reference evidence="4" key="1">
    <citation type="journal article" date="2015" name="Int. J. Syst. Evol. Microbiol.">
        <title>Rhizobium oryzicola sp. nov., potential plant-growth-promoting endophytic bacteria isolated from rice roots.</title>
        <authorList>
            <person name="Zhang X.X."/>
            <person name="Gao J.S."/>
            <person name="Cao Y.H."/>
            <person name="Sheirdil R.A."/>
            <person name="Wang X.C."/>
            <person name="Zhang L."/>
        </authorList>
    </citation>
    <scope>NUCLEOTIDE SEQUENCE</scope>
    <source>
        <strain evidence="4">05753</strain>
    </source>
</reference>
<dbReference type="RefSeq" id="WP_302079939.1">
    <property type="nucleotide sequence ID" value="NZ_JAUKWQ010000027.1"/>
</dbReference>
<organism evidence="4 5">
    <name type="scientific">Rhizobium oryzicola</name>
    <dbReference type="NCBI Taxonomy" id="1232668"/>
    <lineage>
        <taxon>Bacteria</taxon>
        <taxon>Pseudomonadati</taxon>
        <taxon>Pseudomonadota</taxon>
        <taxon>Alphaproteobacteria</taxon>
        <taxon>Hyphomicrobiales</taxon>
        <taxon>Rhizobiaceae</taxon>
        <taxon>Rhizobium/Agrobacterium group</taxon>
        <taxon>Rhizobium</taxon>
    </lineage>
</organism>
<dbReference type="EMBL" id="JAUKWQ010000027">
    <property type="protein sequence ID" value="MDO1585694.1"/>
    <property type="molecule type" value="Genomic_DNA"/>
</dbReference>
<evidence type="ECO:0000256" key="1">
    <source>
        <dbReference type="ARBA" id="ARBA00023015"/>
    </source>
</evidence>
<evidence type="ECO:0000313" key="4">
    <source>
        <dbReference type="EMBL" id="MDO1585694.1"/>
    </source>
</evidence>
<dbReference type="SUPFAM" id="SSF48498">
    <property type="entry name" value="Tetracyclin repressor-like, C-terminal domain"/>
    <property type="match status" value="1"/>
</dbReference>
<dbReference type="Gene3D" id="1.10.10.60">
    <property type="entry name" value="Homeodomain-like"/>
    <property type="match status" value="1"/>
</dbReference>
<evidence type="ECO:0000256" key="2">
    <source>
        <dbReference type="ARBA" id="ARBA00023163"/>
    </source>
</evidence>
<gene>
    <name evidence="4" type="ORF">Q2T52_26735</name>
</gene>
<feature type="domain" description="Tetracyclin repressor-like C-terminal" evidence="3">
    <location>
        <begin position="67"/>
        <end position="167"/>
    </location>
</feature>